<evidence type="ECO:0000256" key="1">
    <source>
        <dbReference type="SAM" id="MobiDB-lite"/>
    </source>
</evidence>
<dbReference type="OrthoDB" id="2140240at2759"/>
<protein>
    <submittedName>
        <fullName evidence="3">Uncharacterized protein</fullName>
    </submittedName>
</protein>
<keyword evidence="4" id="KW-1185">Reference proteome</keyword>
<reference evidence="3" key="1">
    <citation type="submission" date="2020-05" db="EMBL/GenBank/DDBJ databases">
        <title>Mycena genomes resolve the evolution of fungal bioluminescence.</title>
        <authorList>
            <person name="Tsai I.J."/>
        </authorList>
    </citation>
    <scope>NUCLEOTIDE SEQUENCE</scope>
    <source>
        <strain evidence="3">160909Yilan</strain>
    </source>
</reference>
<evidence type="ECO:0000313" key="4">
    <source>
        <dbReference type="Proteomes" id="UP000623467"/>
    </source>
</evidence>
<proteinExistence type="predicted"/>
<evidence type="ECO:0000256" key="2">
    <source>
        <dbReference type="SAM" id="SignalP"/>
    </source>
</evidence>
<dbReference type="AlphaFoldDB" id="A0A8H6XBU4"/>
<feature type="region of interest" description="Disordered" evidence="1">
    <location>
        <begin position="64"/>
        <end position="92"/>
    </location>
</feature>
<feature type="signal peptide" evidence="2">
    <location>
        <begin position="1"/>
        <end position="18"/>
    </location>
</feature>
<dbReference type="EMBL" id="JACAZH010000033">
    <property type="protein sequence ID" value="KAF7337666.1"/>
    <property type="molecule type" value="Genomic_DNA"/>
</dbReference>
<organism evidence="3 4">
    <name type="scientific">Mycena sanguinolenta</name>
    <dbReference type="NCBI Taxonomy" id="230812"/>
    <lineage>
        <taxon>Eukaryota</taxon>
        <taxon>Fungi</taxon>
        <taxon>Dikarya</taxon>
        <taxon>Basidiomycota</taxon>
        <taxon>Agaricomycotina</taxon>
        <taxon>Agaricomycetes</taxon>
        <taxon>Agaricomycetidae</taxon>
        <taxon>Agaricales</taxon>
        <taxon>Marasmiineae</taxon>
        <taxon>Mycenaceae</taxon>
        <taxon>Mycena</taxon>
    </lineage>
</organism>
<comment type="caution">
    <text evidence="3">The sequence shown here is derived from an EMBL/GenBank/DDBJ whole genome shotgun (WGS) entry which is preliminary data.</text>
</comment>
<feature type="chain" id="PRO_5034508642" evidence="2">
    <location>
        <begin position="19"/>
        <end position="92"/>
    </location>
</feature>
<gene>
    <name evidence="3" type="ORF">MSAN_02240100</name>
</gene>
<keyword evidence="2" id="KW-0732">Signal</keyword>
<sequence>MKFTLTKVSAVLTLRVSALPVEKRVVDANLVPEFGATAGVNPTGTGDCDGNNARFLVSALPAETLSSPYPRTRDNRPGQNPDKLGFGSGMPV</sequence>
<name>A0A8H6XBU4_9AGAR</name>
<evidence type="ECO:0000313" key="3">
    <source>
        <dbReference type="EMBL" id="KAF7337666.1"/>
    </source>
</evidence>
<accession>A0A8H6XBU4</accession>
<dbReference type="Proteomes" id="UP000623467">
    <property type="component" value="Unassembled WGS sequence"/>
</dbReference>